<organism evidence="2 3">
    <name type="scientific">Rufibacter quisquiliarum</name>
    <dbReference type="NCBI Taxonomy" id="1549639"/>
    <lineage>
        <taxon>Bacteria</taxon>
        <taxon>Pseudomonadati</taxon>
        <taxon>Bacteroidota</taxon>
        <taxon>Cytophagia</taxon>
        <taxon>Cytophagales</taxon>
        <taxon>Hymenobacteraceae</taxon>
        <taxon>Rufibacter</taxon>
    </lineage>
</organism>
<keyword evidence="1" id="KW-1133">Transmembrane helix</keyword>
<accession>A0A839GQI9</accession>
<proteinExistence type="predicted"/>
<comment type="caution">
    <text evidence="2">The sequence shown here is derived from an EMBL/GenBank/DDBJ whole genome shotgun (WGS) entry which is preliminary data.</text>
</comment>
<dbReference type="Proteomes" id="UP000563094">
    <property type="component" value="Unassembled WGS sequence"/>
</dbReference>
<name>A0A839GQI9_9BACT</name>
<keyword evidence="1" id="KW-0472">Membrane</keyword>
<reference evidence="2 3" key="1">
    <citation type="submission" date="2020-08" db="EMBL/GenBank/DDBJ databases">
        <title>Genomic Encyclopedia of Type Strains, Phase IV (KMG-IV): sequencing the most valuable type-strain genomes for metagenomic binning, comparative biology and taxonomic classification.</title>
        <authorList>
            <person name="Goeker M."/>
        </authorList>
    </citation>
    <scope>NUCLEOTIDE SEQUENCE [LARGE SCALE GENOMIC DNA]</scope>
    <source>
        <strain evidence="2 3">DSM 29854</strain>
    </source>
</reference>
<evidence type="ECO:0000313" key="3">
    <source>
        <dbReference type="Proteomes" id="UP000563094"/>
    </source>
</evidence>
<sequence>MIEYILLKKILHCGEIYFLTIFIFLLVYFFKYQLITLSFVIPYIKDVNSSSYE</sequence>
<evidence type="ECO:0000256" key="1">
    <source>
        <dbReference type="SAM" id="Phobius"/>
    </source>
</evidence>
<gene>
    <name evidence="2" type="ORF">FHS90_001394</name>
</gene>
<dbReference type="AlphaFoldDB" id="A0A839GQI9"/>
<feature type="transmembrane region" description="Helical" evidence="1">
    <location>
        <begin position="16"/>
        <end position="44"/>
    </location>
</feature>
<dbReference type="EMBL" id="JACJIQ010000004">
    <property type="protein sequence ID" value="MBA9076688.1"/>
    <property type="molecule type" value="Genomic_DNA"/>
</dbReference>
<evidence type="ECO:0000313" key="2">
    <source>
        <dbReference type="EMBL" id="MBA9076688.1"/>
    </source>
</evidence>
<keyword evidence="1" id="KW-0812">Transmembrane</keyword>
<keyword evidence="3" id="KW-1185">Reference proteome</keyword>
<protein>
    <submittedName>
        <fullName evidence="2">Uncharacterized protein</fullName>
    </submittedName>
</protein>